<feature type="domain" description="Plastocyanin-like" evidence="4">
    <location>
        <begin position="336"/>
        <end position="434"/>
    </location>
</feature>
<organism evidence="6 7">
    <name type="scientific">Paraglomus brasilianum</name>
    <dbReference type="NCBI Taxonomy" id="144538"/>
    <lineage>
        <taxon>Eukaryota</taxon>
        <taxon>Fungi</taxon>
        <taxon>Fungi incertae sedis</taxon>
        <taxon>Mucoromycota</taxon>
        <taxon>Glomeromycotina</taxon>
        <taxon>Glomeromycetes</taxon>
        <taxon>Paraglomerales</taxon>
        <taxon>Paraglomeraceae</taxon>
        <taxon>Paraglomus</taxon>
    </lineage>
</organism>
<dbReference type="SUPFAM" id="SSF49503">
    <property type="entry name" value="Cupredoxins"/>
    <property type="match status" value="3"/>
</dbReference>
<sequence>KVTLAPDGFTRQLSTTNGQYPGPTIEVNKGDRILMKINNKLGEPTAIHGHGMHQRGTPWYDGAPWITQCVIPDNYEFTYNFTVPDQVGTYWYHAHNTVQYVDGVFGALTEYDEEIIVILNDYHHTNAKVLLKHFLTPETKGEEAPPGSNCVDNAGLAKFEFVQNKKYRLRIINASAFSSFFFSIDKHEMEIIEADGGYTKRKKIHHLPINVAQRYSVIVTANQPVDNYIMRSEFQKTCMPDAAASLPIIKAIVHYEGAPDDPEPKDNPWSNSLTECIDLHHKTLQPLREEKIPEATKKLELVIAFHENATRVVKAFLNESSYVPDMKISSLDKTFKGKPIKKTSANAYVFDKNGEIVDIYFINTDNGEHPFHMHGNHFWILGTGDGDKVDVDDLNTHNPIKRDTATIPAAGWIAIRFVSDNPGWHLESGLLMQLIMLPDEIIKMQPPKEWTKLCELGRYFTENP</sequence>
<protein>
    <submittedName>
        <fullName evidence="6">10998_t:CDS:1</fullName>
    </submittedName>
</protein>
<dbReference type="AlphaFoldDB" id="A0A9N9CYY7"/>
<evidence type="ECO:0000313" key="7">
    <source>
        <dbReference type="Proteomes" id="UP000789739"/>
    </source>
</evidence>
<evidence type="ECO:0000256" key="2">
    <source>
        <dbReference type="ARBA" id="ARBA00023008"/>
    </source>
</evidence>
<dbReference type="PANTHER" id="PTHR11709">
    <property type="entry name" value="MULTI-COPPER OXIDASE"/>
    <property type="match status" value="1"/>
</dbReference>
<evidence type="ECO:0000256" key="1">
    <source>
        <dbReference type="ARBA" id="ARBA00010609"/>
    </source>
</evidence>
<evidence type="ECO:0000259" key="3">
    <source>
        <dbReference type="Pfam" id="PF00394"/>
    </source>
</evidence>
<reference evidence="6" key="1">
    <citation type="submission" date="2021-06" db="EMBL/GenBank/DDBJ databases">
        <authorList>
            <person name="Kallberg Y."/>
            <person name="Tangrot J."/>
            <person name="Rosling A."/>
        </authorList>
    </citation>
    <scope>NUCLEOTIDE SEQUENCE</scope>
    <source>
        <strain evidence="6">BR232B</strain>
    </source>
</reference>
<gene>
    <name evidence="6" type="ORF">PBRASI_LOCUS8509</name>
</gene>
<dbReference type="PANTHER" id="PTHR11709:SF511">
    <property type="entry name" value="LACCASE"/>
    <property type="match status" value="1"/>
</dbReference>
<dbReference type="GO" id="GO:0016491">
    <property type="term" value="F:oxidoreductase activity"/>
    <property type="evidence" value="ECO:0007669"/>
    <property type="project" value="InterPro"/>
</dbReference>
<evidence type="ECO:0000259" key="5">
    <source>
        <dbReference type="Pfam" id="PF07732"/>
    </source>
</evidence>
<dbReference type="InterPro" id="IPR045087">
    <property type="entry name" value="Cu-oxidase_fam"/>
</dbReference>
<comment type="caution">
    <text evidence="6">The sequence shown here is derived from an EMBL/GenBank/DDBJ whole genome shotgun (WGS) entry which is preliminary data.</text>
</comment>
<dbReference type="InterPro" id="IPR011706">
    <property type="entry name" value="Cu-oxidase_C"/>
</dbReference>
<feature type="non-terminal residue" evidence="6">
    <location>
        <position position="464"/>
    </location>
</feature>
<dbReference type="OrthoDB" id="2121828at2759"/>
<dbReference type="EMBL" id="CAJVPI010001540">
    <property type="protein sequence ID" value="CAG8617437.1"/>
    <property type="molecule type" value="Genomic_DNA"/>
</dbReference>
<evidence type="ECO:0000259" key="4">
    <source>
        <dbReference type="Pfam" id="PF07731"/>
    </source>
</evidence>
<name>A0A9N9CYY7_9GLOM</name>
<dbReference type="InterPro" id="IPR001117">
    <property type="entry name" value="Cu-oxidase_2nd"/>
</dbReference>
<proteinExistence type="inferred from homology"/>
<dbReference type="FunFam" id="2.60.40.420:FF:000045">
    <property type="entry name" value="Laccase 2"/>
    <property type="match status" value="1"/>
</dbReference>
<dbReference type="InterPro" id="IPR011707">
    <property type="entry name" value="Cu-oxidase-like_N"/>
</dbReference>
<dbReference type="Pfam" id="PF07732">
    <property type="entry name" value="Cu-oxidase_3"/>
    <property type="match status" value="1"/>
</dbReference>
<dbReference type="Pfam" id="PF07731">
    <property type="entry name" value="Cu-oxidase_2"/>
    <property type="match status" value="1"/>
</dbReference>
<dbReference type="Gene3D" id="2.60.40.420">
    <property type="entry name" value="Cupredoxins - blue copper proteins"/>
    <property type="match status" value="3"/>
</dbReference>
<keyword evidence="2" id="KW-0186">Copper</keyword>
<accession>A0A9N9CYY7</accession>
<dbReference type="InterPro" id="IPR008972">
    <property type="entry name" value="Cupredoxin"/>
</dbReference>
<keyword evidence="7" id="KW-1185">Reference proteome</keyword>
<dbReference type="Proteomes" id="UP000789739">
    <property type="component" value="Unassembled WGS sequence"/>
</dbReference>
<evidence type="ECO:0000313" key="6">
    <source>
        <dbReference type="EMBL" id="CAG8617437.1"/>
    </source>
</evidence>
<dbReference type="Pfam" id="PF00394">
    <property type="entry name" value="Cu-oxidase"/>
    <property type="match status" value="1"/>
</dbReference>
<feature type="domain" description="Plastocyanin-like" evidence="3">
    <location>
        <begin position="114"/>
        <end position="257"/>
    </location>
</feature>
<feature type="domain" description="Plastocyanin-like" evidence="5">
    <location>
        <begin position="3"/>
        <end position="109"/>
    </location>
</feature>
<dbReference type="GO" id="GO:0005507">
    <property type="term" value="F:copper ion binding"/>
    <property type="evidence" value="ECO:0007669"/>
    <property type="project" value="InterPro"/>
</dbReference>
<comment type="similarity">
    <text evidence="1">Belongs to the multicopper oxidase family.</text>
</comment>